<comment type="catalytic activity">
    <reaction evidence="16 17">
        <text>riboflavin + CTP = CDP + FMN + H(+)</text>
        <dbReference type="Rhea" id="RHEA:25021"/>
        <dbReference type="ChEBI" id="CHEBI:15378"/>
        <dbReference type="ChEBI" id="CHEBI:37563"/>
        <dbReference type="ChEBI" id="CHEBI:57986"/>
        <dbReference type="ChEBI" id="CHEBI:58069"/>
        <dbReference type="ChEBI" id="CHEBI:58210"/>
        <dbReference type="EC" id="2.7.1.161"/>
    </reaction>
</comment>
<dbReference type="InterPro" id="IPR011991">
    <property type="entry name" value="ArsR-like_HTH"/>
</dbReference>
<evidence type="ECO:0000256" key="3">
    <source>
        <dbReference type="ARBA" id="ARBA00006428"/>
    </source>
</evidence>
<dbReference type="Gene3D" id="2.40.30.30">
    <property type="entry name" value="Riboflavin kinase-like"/>
    <property type="match status" value="1"/>
</dbReference>
<dbReference type="InterPro" id="IPR036390">
    <property type="entry name" value="WH_DNA-bd_sf"/>
</dbReference>
<name>A0A497F1N5_9CREN</name>
<feature type="binding site" evidence="17">
    <location>
        <begin position="104"/>
        <end position="109"/>
    </location>
    <ligand>
        <name>CDP</name>
        <dbReference type="ChEBI" id="CHEBI:58069"/>
    </ligand>
</feature>
<dbReference type="SUPFAM" id="SSF82114">
    <property type="entry name" value="Riboflavin kinase-like"/>
    <property type="match status" value="1"/>
</dbReference>
<dbReference type="Proteomes" id="UP000269499">
    <property type="component" value="Unassembled WGS sequence"/>
</dbReference>
<dbReference type="Pfam" id="PF01982">
    <property type="entry name" value="CTP-dep_RFKase"/>
    <property type="match status" value="1"/>
</dbReference>
<comment type="cofactor">
    <cofactor evidence="17">
        <name>Mg(2+)</name>
        <dbReference type="ChEBI" id="CHEBI:18420"/>
    </cofactor>
    <text evidence="17">Binds 1 Mg(2+) ion per subunit.</text>
</comment>
<dbReference type="GO" id="GO:0003700">
    <property type="term" value="F:DNA-binding transcription factor activity"/>
    <property type="evidence" value="ECO:0007669"/>
    <property type="project" value="InterPro"/>
</dbReference>
<dbReference type="EC" id="2.7.1.161" evidence="4 17"/>
<dbReference type="GO" id="GO:0009398">
    <property type="term" value="P:FMN biosynthetic process"/>
    <property type="evidence" value="ECO:0007669"/>
    <property type="project" value="UniProtKB-UniRule"/>
</dbReference>
<feature type="domain" description="HTH marR-type" evidence="18">
    <location>
        <begin position="2"/>
        <end position="100"/>
    </location>
</feature>
<evidence type="ECO:0000256" key="9">
    <source>
        <dbReference type="ARBA" id="ARBA00022723"/>
    </source>
</evidence>
<sequence>MFDVKERHLMTLYKLALLGGCWKPIFIATKDLGKVMGISQQSASRRLKELEEMKLIMREVSRRGQFVKITDKGLKVLREVYTNLKRVFSEIPKSFTIRGYVFSGFGEGAYYMSIPYYYEQFVKKLGFKPYHGTLNLKLKGIHDLEVKKLLSSLPGIEIKGFSNGRRTYGGAKCFKAKIGGVDGAVVLIERTHYGEDVMEVISPKKLRDELNLNDGDEVVVEVFVGP</sequence>
<evidence type="ECO:0000313" key="20">
    <source>
        <dbReference type="Proteomes" id="UP000269499"/>
    </source>
</evidence>
<organism evidence="19 20">
    <name type="scientific">Thermoproteota archaeon</name>
    <dbReference type="NCBI Taxonomy" id="2056631"/>
    <lineage>
        <taxon>Archaea</taxon>
        <taxon>Thermoproteota</taxon>
    </lineage>
</organism>
<evidence type="ECO:0000256" key="12">
    <source>
        <dbReference type="ARBA" id="ARBA00022842"/>
    </source>
</evidence>
<proteinExistence type="inferred from homology"/>
<keyword evidence="6 17" id="KW-0285">Flavoprotein</keyword>
<dbReference type="EMBL" id="QMRA01000061">
    <property type="protein sequence ID" value="RLE53544.1"/>
    <property type="molecule type" value="Genomic_DNA"/>
</dbReference>
<dbReference type="Pfam" id="PF12802">
    <property type="entry name" value="MarR_2"/>
    <property type="match status" value="1"/>
</dbReference>
<dbReference type="GO" id="GO:0008531">
    <property type="term" value="F:riboflavin kinase activity"/>
    <property type="evidence" value="ECO:0007669"/>
    <property type="project" value="InterPro"/>
</dbReference>
<comment type="caution">
    <text evidence="17">Lacks conserved residue(s) required for the propagation of feature annotation.</text>
</comment>
<dbReference type="CDD" id="cd00090">
    <property type="entry name" value="HTH_ARSR"/>
    <property type="match status" value="1"/>
</dbReference>
<dbReference type="SUPFAM" id="SSF46785">
    <property type="entry name" value="Winged helix' DNA-binding domain"/>
    <property type="match status" value="1"/>
</dbReference>
<evidence type="ECO:0000256" key="5">
    <source>
        <dbReference type="ARBA" id="ARBA00017394"/>
    </source>
</evidence>
<dbReference type="PANTHER" id="PTHR40706:SF1">
    <property type="entry name" value="RIBOFLAVIN KINASE"/>
    <property type="match status" value="1"/>
</dbReference>
<keyword evidence="7 17" id="KW-0288">FMN</keyword>
<feature type="binding site" evidence="17">
    <location>
        <position position="199"/>
    </location>
    <ligand>
        <name>FMN</name>
        <dbReference type="ChEBI" id="CHEBI:58210"/>
    </ligand>
</feature>
<dbReference type="InterPro" id="IPR023465">
    <property type="entry name" value="Riboflavin_kinase_dom_sf"/>
</dbReference>
<evidence type="ECO:0000256" key="8">
    <source>
        <dbReference type="ARBA" id="ARBA00022679"/>
    </source>
</evidence>
<dbReference type="Gene3D" id="1.10.10.10">
    <property type="entry name" value="Winged helix-like DNA-binding domain superfamily/Winged helix DNA-binding domain"/>
    <property type="match status" value="1"/>
</dbReference>
<dbReference type="GO" id="GO:0009231">
    <property type="term" value="P:riboflavin biosynthetic process"/>
    <property type="evidence" value="ECO:0007669"/>
    <property type="project" value="InterPro"/>
</dbReference>
<keyword evidence="11 17" id="KW-0418">Kinase</keyword>
<evidence type="ECO:0000256" key="6">
    <source>
        <dbReference type="ARBA" id="ARBA00022630"/>
    </source>
</evidence>
<protein>
    <recommendedName>
        <fullName evidence="5 17">Riboflavin kinase</fullName>
        <shortName evidence="17">RFK</shortName>
        <ecNumber evidence="4 17">2.7.1.161</ecNumber>
    </recommendedName>
    <alternativeName>
        <fullName evidence="14 17">CTP-dependent riboflavin kinase</fullName>
    </alternativeName>
    <alternativeName>
        <fullName evidence="15 17">CTP:riboflavin 5'-phosphotransferase</fullName>
    </alternativeName>
    <alternativeName>
        <fullName evidence="13 17">Flavokinase</fullName>
    </alternativeName>
</protein>
<comment type="pathway">
    <text evidence="2 17">Cofactor biosynthesis; FMN biosynthesis; FMN from riboflavin (CTP route): step 1/1.</text>
</comment>
<evidence type="ECO:0000256" key="15">
    <source>
        <dbReference type="ARBA" id="ARBA00033116"/>
    </source>
</evidence>
<keyword evidence="8 17" id="KW-0808">Transferase</keyword>
<dbReference type="UniPathway" id="UPA00276">
    <property type="reaction ID" value="UER00929"/>
</dbReference>
<accession>A0A497F1N5</accession>
<reference evidence="19 20" key="1">
    <citation type="submission" date="2018-06" db="EMBL/GenBank/DDBJ databases">
        <title>Extensive metabolic versatility and redundancy in microbially diverse, dynamic hydrothermal sediments.</title>
        <authorList>
            <person name="Dombrowski N."/>
            <person name="Teske A."/>
            <person name="Baker B.J."/>
        </authorList>
    </citation>
    <scope>NUCLEOTIDE SEQUENCE [LARGE SCALE GENOMIC DNA]</scope>
    <source>
        <strain evidence="19">B20_G2</strain>
    </source>
</reference>
<evidence type="ECO:0000256" key="16">
    <source>
        <dbReference type="ARBA" id="ARBA00047857"/>
    </source>
</evidence>
<evidence type="ECO:0000256" key="14">
    <source>
        <dbReference type="ARBA" id="ARBA00030544"/>
    </source>
</evidence>
<dbReference type="HAMAP" id="MF_01285">
    <property type="entry name" value="Riboflavin_kinase"/>
    <property type="match status" value="1"/>
</dbReference>
<dbReference type="InterPro" id="IPR000835">
    <property type="entry name" value="HTH_MarR-typ"/>
</dbReference>
<evidence type="ECO:0000256" key="13">
    <source>
        <dbReference type="ARBA" id="ARBA00029789"/>
    </source>
</evidence>
<feature type="binding site" evidence="17">
    <location>
        <begin position="204"/>
        <end position="207"/>
    </location>
    <ligand>
        <name>CDP</name>
        <dbReference type="ChEBI" id="CHEBI:58069"/>
    </ligand>
</feature>
<evidence type="ECO:0000256" key="7">
    <source>
        <dbReference type="ARBA" id="ARBA00022643"/>
    </source>
</evidence>
<comment type="similarity">
    <text evidence="3 17">Belongs to the archaeal riboflavin kinase family.</text>
</comment>
<comment type="caution">
    <text evidence="19">The sequence shown here is derived from an EMBL/GenBank/DDBJ whole genome shotgun (WGS) entry which is preliminary data.</text>
</comment>
<evidence type="ECO:0000256" key="17">
    <source>
        <dbReference type="HAMAP-Rule" id="MF_01285"/>
    </source>
</evidence>
<dbReference type="AlphaFoldDB" id="A0A497F1N5"/>
<dbReference type="PANTHER" id="PTHR40706">
    <property type="entry name" value="RIBOFLAVIN KINASE"/>
    <property type="match status" value="1"/>
</dbReference>
<evidence type="ECO:0000256" key="11">
    <source>
        <dbReference type="ARBA" id="ARBA00022777"/>
    </source>
</evidence>
<dbReference type="InterPro" id="IPR039063">
    <property type="entry name" value="RibK_CTP-dep"/>
</dbReference>
<feature type="binding site" evidence="17">
    <location>
        <position position="191"/>
    </location>
    <ligand>
        <name>FMN</name>
        <dbReference type="ChEBI" id="CHEBI:58210"/>
    </ligand>
</feature>
<evidence type="ECO:0000256" key="10">
    <source>
        <dbReference type="ARBA" id="ARBA00022741"/>
    </source>
</evidence>
<feature type="binding site" evidence="17">
    <location>
        <position position="135"/>
    </location>
    <ligand>
        <name>Mg(2+)</name>
        <dbReference type="ChEBI" id="CHEBI:18420"/>
    </ligand>
</feature>
<evidence type="ECO:0000256" key="1">
    <source>
        <dbReference type="ARBA" id="ARBA00003072"/>
    </source>
</evidence>
<dbReference type="GO" id="GO:0000166">
    <property type="term" value="F:nucleotide binding"/>
    <property type="evidence" value="ECO:0007669"/>
    <property type="project" value="UniProtKB-UniRule"/>
</dbReference>
<keyword evidence="10 17" id="KW-0547">Nucleotide-binding</keyword>
<dbReference type="InterPro" id="IPR036388">
    <property type="entry name" value="WH-like_DNA-bd_sf"/>
</dbReference>
<feature type="binding site" evidence="17">
    <location>
        <position position="133"/>
    </location>
    <ligand>
        <name>Mg(2+)</name>
        <dbReference type="ChEBI" id="CHEBI:18420"/>
    </ligand>
</feature>
<evidence type="ECO:0000256" key="4">
    <source>
        <dbReference type="ARBA" id="ARBA00011987"/>
    </source>
</evidence>
<evidence type="ECO:0000313" key="19">
    <source>
        <dbReference type="EMBL" id="RLE53544.1"/>
    </source>
</evidence>
<dbReference type="InterPro" id="IPR023602">
    <property type="entry name" value="Riboflavin_kinase_CTP-dep"/>
</dbReference>
<keyword evidence="9 17" id="KW-0479">Metal-binding</keyword>
<gene>
    <name evidence="17" type="primary">ribK</name>
    <name evidence="19" type="ORF">DRJ26_03215</name>
</gene>
<evidence type="ECO:0000259" key="18">
    <source>
        <dbReference type="SMART" id="SM00347"/>
    </source>
</evidence>
<evidence type="ECO:0000256" key="2">
    <source>
        <dbReference type="ARBA" id="ARBA00005219"/>
    </source>
</evidence>
<comment type="function">
    <text evidence="1 17">Catalyzes the CTP-dependent phosphorylation of riboflavin (vitamin B2) to form flavin mononucleotide (FMN).</text>
</comment>
<dbReference type="InterPro" id="IPR023470">
    <property type="entry name" value="Riboflavin_kinase_archaeal"/>
</dbReference>
<dbReference type="GO" id="GO:0000287">
    <property type="term" value="F:magnesium ion binding"/>
    <property type="evidence" value="ECO:0007669"/>
    <property type="project" value="UniProtKB-UniRule"/>
</dbReference>
<keyword evidence="12 17" id="KW-0460">Magnesium</keyword>
<dbReference type="SMART" id="SM00347">
    <property type="entry name" value="HTH_MARR"/>
    <property type="match status" value="1"/>
</dbReference>